<dbReference type="AlphaFoldDB" id="A0AAV8TT48"/>
<evidence type="ECO:0000256" key="6">
    <source>
        <dbReference type="ARBA" id="ARBA00022989"/>
    </source>
</evidence>
<dbReference type="EMBL" id="JAIWQS010000003">
    <property type="protein sequence ID" value="KAJ8770142.1"/>
    <property type="molecule type" value="Genomic_DNA"/>
</dbReference>
<evidence type="ECO:0000256" key="3">
    <source>
        <dbReference type="ARBA" id="ARBA00022475"/>
    </source>
</evidence>
<reference evidence="11 12" key="1">
    <citation type="submission" date="2021-09" db="EMBL/GenBank/DDBJ databases">
        <title>Genomic insights and catalytic innovation underlie evolution of tropane alkaloids biosynthesis.</title>
        <authorList>
            <person name="Wang Y.-J."/>
            <person name="Tian T."/>
            <person name="Huang J.-P."/>
            <person name="Huang S.-X."/>
        </authorList>
    </citation>
    <scope>NUCLEOTIDE SEQUENCE [LARGE SCALE GENOMIC DNA]</scope>
    <source>
        <strain evidence="11">KIB-2018</strain>
        <tissue evidence="11">Leaf</tissue>
    </source>
</reference>
<gene>
    <name evidence="11" type="ORF">K2173_011237</name>
</gene>
<feature type="transmembrane region" description="Helical" evidence="10">
    <location>
        <begin position="424"/>
        <end position="443"/>
    </location>
</feature>
<evidence type="ECO:0000256" key="1">
    <source>
        <dbReference type="ARBA" id="ARBA00004651"/>
    </source>
</evidence>
<evidence type="ECO:0000256" key="5">
    <source>
        <dbReference type="ARBA" id="ARBA00022847"/>
    </source>
</evidence>
<dbReference type="Pfam" id="PF13520">
    <property type="entry name" value="AA_permease_2"/>
    <property type="match status" value="1"/>
</dbReference>
<feature type="transmembrane region" description="Helical" evidence="10">
    <location>
        <begin position="27"/>
        <end position="45"/>
    </location>
</feature>
<keyword evidence="5" id="KW-0769">Symport</keyword>
<dbReference type="Proteomes" id="UP001159364">
    <property type="component" value="Linkage Group LG03"/>
</dbReference>
<feature type="transmembrane region" description="Helical" evidence="10">
    <location>
        <begin position="51"/>
        <end position="70"/>
    </location>
</feature>
<feature type="transmembrane region" description="Helical" evidence="10">
    <location>
        <begin position="338"/>
        <end position="358"/>
    </location>
</feature>
<evidence type="ECO:0000256" key="2">
    <source>
        <dbReference type="ARBA" id="ARBA00022448"/>
    </source>
</evidence>
<comment type="caution">
    <text evidence="11">The sequence shown here is derived from an EMBL/GenBank/DDBJ whole genome shotgun (WGS) entry which is preliminary data.</text>
</comment>
<dbReference type="PANTHER" id="PTHR45826:SF18">
    <property type="entry name" value="NEUTRAL AMINO ACID TRANSPORTER"/>
    <property type="match status" value="1"/>
</dbReference>
<feature type="transmembrane region" description="Helical" evidence="10">
    <location>
        <begin position="364"/>
        <end position="384"/>
    </location>
</feature>
<evidence type="ECO:0000256" key="9">
    <source>
        <dbReference type="SAM" id="MobiDB-lite"/>
    </source>
</evidence>
<dbReference type="Gene3D" id="1.20.1740.10">
    <property type="entry name" value="Amino acid/polyamine transporter I"/>
    <property type="match status" value="1"/>
</dbReference>
<keyword evidence="2" id="KW-0813">Transport</keyword>
<feature type="region of interest" description="Disordered" evidence="9">
    <location>
        <begin position="1"/>
        <end position="21"/>
    </location>
</feature>
<dbReference type="GO" id="GO:0005886">
    <property type="term" value="C:plasma membrane"/>
    <property type="evidence" value="ECO:0007669"/>
    <property type="project" value="UniProtKB-SubCell"/>
</dbReference>
<comment type="similarity">
    <text evidence="8">Belongs to the amino acid-polyamine-organocation (APC) superfamily. Polyamine:cation symporter (PHS) (TC 2.A.3.12) family.</text>
</comment>
<evidence type="ECO:0000313" key="12">
    <source>
        <dbReference type="Proteomes" id="UP001159364"/>
    </source>
</evidence>
<evidence type="ECO:0008006" key="13">
    <source>
        <dbReference type="Google" id="ProtNLM"/>
    </source>
</evidence>
<evidence type="ECO:0000313" key="11">
    <source>
        <dbReference type="EMBL" id="KAJ8770142.1"/>
    </source>
</evidence>
<feature type="transmembrane region" description="Helical" evidence="10">
    <location>
        <begin position="164"/>
        <end position="188"/>
    </location>
</feature>
<sequence length="467" mass="51691">MEACQTSTSSLPLLEPPQTTGKSHRKLALVPLIFIIFFNVSGGPYGEEPSVGAAGPLCAILGFLIFPFIWSIPEALVTAELTTVFPGDGGFVIWADQAFGPFWGSLLGTWKYLTGVMNLASYPVLWIDYLKLVLPVLSSGVPHYAAIFVSTLVLSFLNYTGLAIVGYTAVVLGIISLSPFIVLTLVAIPKIDPSRWISLGQKGVPKNWTLFFNTLFWNLNFWDGASTVAGEVEEPQKTYPKALLFAGLLSCLSYLVPLMAATGALPLEREDWTDGFFADIAEMVAGKWLKIWVEIGACLSVIGLYEAQLTSSAYQLLGMADIGFVPVCFGVRSRWFHTPWVGISLSTIVALAVSYMNFAEIITSVNFLYSLGMLLEFASFLWLRKRLARVKRPFRVPMELPGVTMMCLIPSGFLIYVMTLATKTVYLVSSVLTLLGIVWYFFIKFCKSRQWLQFNEIGFGYTLEFED</sequence>
<accession>A0AAV8TT48</accession>
<keyword evidence="3" id="KW-1003">Cell membrane</keyword>
<dbReference type="FunFam" id="1.20.1740.10:FF:000041">
    <property type="entry name" value="Amino acid permease, putative"/>
    <property type="match status" value="1"/>
</dbReference>
<keyword evidence="7 10" id="KW-0472">Membrane</keyword>
<evidence type="ECO:0000256" key="4">
    <source>
        <dbReference type="ARBA" id="ARBA00022692"/>
    </source>
</evidence>
<dbReference type="GO" id="GO:0015203">
    <property type="term" value="F:polyamine transmembrane transporter activity"/>
    <property type="evidence" value="ECO:0007669"/>
    <property type="project" value="UniProtKB-ARBA"/>
</dbReference>
<keyword evidence="6 10" id="KW-1133">Transmembrane helix</keyword>
<proteinExistence type="inferred from homology"/>
<dbReference type="GO" id="GO:0015293">
    <property type="term" value="F:symporter activity"/>
    <property type="evidence" value="ECO:0007669"/>
    <property type="project" value="UniProtKB-KW"/>
</dbReference>
<evidence type="ECO:0000256" key="7">
    <source>
        <dbReference type="ARBA" id="ARBA00023136"/>
    </source>
</evidence>
<feature type="transmembrane region" description="Helical" evidence="10">
    <location>
        <begin position="396"/>
        <end position="418"/>
    </location>
</feature>
<feature type="transmembrane region" description="Helical" evidence="10">
    <location>
        <begin position="133"/>
        <end position="157"/>
    </location>
</feature>
<evidence type="ECO:0000256" key="8">
    <source>
        <dbReference type="ARBA" id="ARBA00024041"/>
    </source>
</evidence>
<dbReference type="PIRSF" id="PIRSF006060">
    <property type="entry name" value="AA_transporter"/>
    <property type="match status" value="1"/>
</dbReference>
<comment type="subcellular location">
    <subcellularLocation>
        <location evidence="1">Cell membrane</location>
        <topology evidence="1">Multi-pass membrane protein</topology>
    </subcellularLocation>
</comment>
<feature type="transmembrane region" description="Helical" evidence="10">
    <location>
        <begin position="313"/>
        <end position="331"/>
    </location>
</feature>
<name>A0AAV8TT48_9ROSI</name>
<dbReference type="InterPro" id="IPR002293">
    <property type="entry name" value="AA/rel_permease1"/>
</dbReference>
<keyword evidence="4 10" id="KW-0812">Transmembrane</keyword>
<evidence type="ECO:0000256" key="10">
    <source>
        <dbReference type="SAM" id="Phobius"/>
    </source>
</evidence>
<feature type="transmembrane region" description="Helical" evidence="10">
    <location>
        <begin position="242"/>
        <end position="267"/>
    </location>
</feature>
<organism evidence="11 12">
    <name type="scientific">Erythroxylum novogranatense</name>
    <dbReference type="NCBI Taxonomy" id="1862640"/>
    <lineage>
        <taxon>Eukaryota</taxon>
        <taxon>Viridiplantae</taxon>
        <taxon>Streptophyta</taxon>
        <taxon>Embryophyta</taxon>
        <taxon>Tracheophyta</taxon>
        <taxon>Spermatophyta</taxon>
        <taxon>Magnoliopsida</taxon>
        <taxon>eudicotyledons</taxon>
        <taxon>Gunneridae</taxon>
        <taxon>Pentapetalae</taxon>
        <taxon>rosids</taxon>
        <taxon>fabids</taxon>
        <taxon>Malpighiales</taxon>
        <taxon>Erythroxylaceae</taxon>
        <taxon>Erythroxylum</taxon>
    </lineage>
</organism>
<protein>
    <recommendedName>
        <fullName evidence="13">Polyamine transporter At3g13620</fullName>
    </recommendedName>
</protein>
<dbReference type="InterPro" id="IPR044566">
    <property type="entry name" value="RMV1-like"/>
</dbReference>
<keyword evidence="12" id="KW-1185">Reference proteome</keyword>
<dbReference type="PANTHER" id="PTHR45826">
    <property type="entry name" value="POLYAMINE TRANSPORTER PUT1"/>
    <property type="match status" value="1"/>
</dbReference>